<evidence type="ECO:0000313" key="3">
    <source>
        <dbReference type="EMBL" id="OMH80907.1"/>
    </source>
</evidence>
<keyword evidence="4" id="KW-1185">Reference proteome</keyword>
<dbReference type="EMBL" id="LSSK01001041">
    <property type="protein sequence ID" value="OMH80907.1"/>
    <property type="molecule type" value="Genomic_DNA"/>
</dbReference>
<feature type="non-terminal residue" evidence="3">
    <location>
        <position position="144"/>
    </location>
</feature>
<dbReference type="InterPro" id="IPR012337">
    <property type="entry name" value="RNaseH-like_sf"/>
</dbReference>
<dbReference type="GO" id="GO:0003676">
    <property type="term" value="F:nucleic acid binding"/>
    <property type="evidence" value="ECO:0007669"/>
    <property type="project" value="InterPro"/>
</dbReference>
<evidence type="ECO:0000256" key="1">
    <source>
        <dbReference type="SAM" id="MobiDB-lite"/>
    </source>
</evidence>
<feature type="domain" description="Piwi" evidence="2">
    <location>
        <begin position="78"/>
        <end position="144"/>
    </location>
</feature>
<organism evidence="3 4">
    <name type="scientific">Zancudomyces culisetae</name>
    <name type="common">Gut fungus</name>
    <name type="synonym">Smittium culisetae</name>
    <dbReference type="NCBI Taxonomy" id="1213189"/>
    <lineage>
        <taxon>Eukaryota</taxon>
        <taxon>Fungi</taxon>
        <taxon>Fungi incertae sedis</taxon>
        <taxon>Zoopagomycota</taxon>
        <taxon>Kickxellomycotina</taxon>
        <taxon>Harpellomycetes</taxon>
        <taxon>Harpellales</taxon>
        <taxon>Legeriomycetaceae</taxon>
        <taxon>Zancudomyces</taxon>
    </lineage>
</organism>
<dbReference type="PANTHER" id="PTHR22891">
    <property type="entry name" value="EUKARYOTIC TRANSLATION INITIATION FACTOR 2C"/>
    <property type="match status" value="1"/>
</dbReference>
<dbReference type="Proteomes" id="UP000188320">
    <property type="component" value="Unassembled WGS sequence"/>
</dbReference>
<dbReference type="SUPFAM" id="SSF53098">
    <property type="entry name" value="Ribonuclease H-like"/>
    <property type="match status" value="1"/>
</dbReference>
<comment type="caution">
    <text evidence="3">The sequence shown here is derived from an EMBL/GenBank/DDBJ whole genome shotgun (WGS) entry which is preliminary data.</text>
</comment>
<dbReference type="InterPro" id="IPR036397">
    <property type="entry name" value="RNaseH_sf"/>
</dbReference>
<protein>
    <submittedName>
        <fullName evidence="3">Protein argonaute 18</fullName>
    </submittedName>
</protein>
<reference evidence="4" key="1">
    <citation type="submission" date="2017-01" db="EMBL/GenBank/DDBJ databases">
        <authorList>
            <person name="Wang Y."/>
            <person name="White M."/>
            <person name="Kvist S."/>
            <person name="Moncalvo J.-M."/>
        </authorList>
    </citation>
    <scope>NUCLEOTIDE SEQUENCE [LARGE SCALE GENOMIC DNA]</scope>
    <source>
        <strain evidence="4">COL-18-3</strain>
    </source>
</reference>
<evidence type="ECO:0000313" key="4">
    <source>
        <dbReference type="Proteomes" id="UP000188320"/>
    </source>
</evidence>
<dbReference type="Gene3D" id="3.30.420.10">
    <property type="entry name" value="Ribonuclease H-like superfamily/Ribonuclease H"/>
    <property type="match status" value="1"/>
</dbReference>
<feature type="region of interest" description="Disordered" evidence="1">
    <location>
        <begin position="14"/>
        <end position="44"/>
    </location>
</feature>
<accession>A0A1R1PIX8</accession>
<dbReference type="Pfam" id="PF02171">
    <property type="entry name" value="Piwi"/>
    <property type="match status" value="1"/>
</dbReference>
<name>A0A1R1PIX8_ZANCU</name>
<evidence type="ECO:0000259" key="2">
    <source>
        <dbReference type="PROSITE" id="PS50822"/>
    </source>
</evidence>
<dbReference type="PROSITE" id="PS50822">
    <property type="entry name" value="PIWI"/>
    <property type="match status" value="1"/>
</dbReference>
<dbReference type="AlphaFoldDB" id="A0A1R1PIX8"/>
<dbReference type="InterPro" id="IPR003165">
    <property type="entry name" value="Piwi"/>
</dbReference>
<gene>
    <name evidence="3" type="ORF">AX774_g5647</name>
</gene>
<proteinExistence type="predicted"/>
<sequence length="144" mass="15463">MRYECGREFCSHASNNVSEDRSSNSKQAATNRVHESAGTAGRQAAKVLWKNKERDKRTSAATVVCAAEQQQRGVQPGETIRPSPQYCANVCLKINMKLGGLTSVVNAQETNLPRVCSAPTIVIGADVTHPGVQETNRPSIAAVV</sequence>
<dbReference type="OrthoDB" id="3265255at2759"/>
<dbReference type="Gene3D" id="3.40.50.2300">
    <property type="match status" value="1"/>
</dbReference>